<dbReference type="InterPro" id="IPR008135">
    <property type="entry name" value="Competence-induced_CinA"/>
</dbReference>
<dbReference type="RefSeq" id="WP_214113189.1">
    <property type="nucleotide sequence ID" value="NZ_JAHCTB010000003.1"/>
</dbReference>
<dbReference type="Gene3D" id="3.90.950.20">
    <property type="entry name" value="CinA-like"/>
    <property type="match status" value="1"/>
</dbReference>
<dbReference type="InterPro" id="IPR036653">
    <property type="entry name" value="CinA-like_C"/>
</dbReference>
<dbReference type="SUPFAM" id="SSF53218">
    <property type="entry name" value="Molybdenum cofactor biosynthesis proteins"/>
    <property type="match status" value="1"/>
</dbReference>
<dbReference type="Gene3D" id="3.40.980.10">
    <property type="entry name" value="MoaB/Mog-like domain"/>
    <property type="match status" value="1"/>
</dbReference>
<dbReference type="HAMAP" id="MF_00226_B">
    <property type="entry name" value="CinA_B"/>
    <property type="match status" value="1"/>
</dbReference>
<comment type="similarity">
    <text evidence="1">Belongs to the CinA family.</text>
</comment>
<feature type="domain" description="MoaB/Mog" evidence="2">
    <location>
        <begin position="4"/>
        <end position="172"/>
    </location>
</feature>
<dbReference type="PANTHER" id="PTHR13939:SF0">
    <property type="entry name" value="NMN AMIDOHYDROLASE-LIKE PROTEIN YFAY"/>
    <property type="match status" value="1"/>
</dbReference>
<name>A0ABS5S529_9FLAO</name>
<dbReference type="Pfam" id="PF02464">
    <property type="entry name" value="CinA"/>
    <property type="match status" value="1"/>
</dbReference>
<reference evidence="3 4" key="1">
    <citation type="submission" date="2021-05" db="EMBL/GenBank/DDBJ databases">
        <title>Aequorivita echinoideorum JCM 30378 genome.</title>
        <authorList>
            <person name="Zhang H."/>
            <person name="Li C."/>
        </authorList>
    </citation>
    <scope>NUCLEOTIDE SEQUENCE [LARGE SCALE GENOMIC DNA]</scope>
    <source>
        <strain evidence="3 4">JCM30378</strain>
    </source>
</reference>
<dbReference type="NCBIfam" id="TIGR00200">
    <property type="entry name" value="cinA_nterm"/>
    <property type="match status" value="1"/>
</dbReference>
<evidence type="ECO:0000259" key="2">
    <source>
        <dbReference type="SMART" id="SM00852"/>
    </source>
</evidence>
<dbReference type="InterPro" id="IPR008136">
    <property type="entry name" value="CinA_C"/>
</dbReference>
<dbReference type="Proteomes" id="UP001297092">
    <property type="component" value="Unassembled WGS sequence"/>
</dbReference>
<dbReference type="Pfam" id="PF18146">
    <property type="entry name" value="CinA_KH"/>
    <property type="match status" value="1"/>
</dbReference>
<dbReference type="InterPro" id="IPR050101">
    <property type="entry name" value="CinA"/>
</dbReference>
<dbReference type="NCBIfam" id="TIGR00177">
    <property type="entry name" value="molyb_syn"/>
    <property type="match status" value="1"/>
</dbReference>
<evidence type="ECO:0000313" key="4">
    <source>
        <dbReference type="Proteomes" id="UP001297092"/>
    </source>
</evidence>
<dbReference type="NCBIfam" id="TIGR00199">
    <property type="entry name" value="PncC_domain"/>
    <property type="match status" value="1"/>
</dbReference>
<dbReference type="InterPro" id="IPR041424">
    <property type="entry name" value="CinA_KH"/>
</dbReference>
<dbReference type="SMART" id="SM00852">
    <property type="entry name" value="MoCF_biosynth"/>
    <property type="match status" value="1"/>
</dbReference>
<dbReference type="InterPro" id="IPR036425">
    <property type="entry name" value="MoaB/Mog-like_dom_sf"/>
</dbReference>
<protein>
    <recommendedName>
        <fullName evidence="1">CinA-like protein</fullName>
    </recommendedName>
</protein>
<organism evidence="3 4">
    <name type="scientific">Aequorivita echinoideorum</name>
    <dbReference type="NCBI Taxonomy" id="1549647"/>
    <lineage>
        <taxon>Bacteria</taxon>
        <taxon>Pseudomonadati</taxon>
        <taxon>Bacteroidota</taxon>
        <taxon>Flavobacteriia</taxon>
        <taxon>Flavobacteriales</taxon>
        <taxon>Flavobacteriaceae</taxon>
        <taxon>Aequorivita</taxon>
    </lineage>
</organism>
<sequence>MLAEIITIGDEILIGQIVDTNSAYISKELNKVGVKVYQITSIQDDRDHILQAFNEAKKHADLVIVTGGLGPTRDDITKQTFCDFFNDVLVENSEVIENIKELFQKYQLQKPLPANFQQAMVPSKAIVLKNLHGTAPGMWMDEDNTVFVSLPGVPYEMKSLLQTEVLPRVLKRFNRPFIFHKTLLTYGLGESAIADRIEKWENALPKDIKLAYLPSLGRVRLRLSSTGWDKEILEGKVAKQMETLHKMLDDIAVGYEDETSIVGKISVLLKNKNQSLSLAESCTGGAIVSQITSEAGVSSFLKGSIIPYETALKSKILGVPQFLIDKFSVVSVEVAESMAENANKLFGSDYAIATTGIAGPTKGDSDAEVGTVCIAVASPKGVESGMFNFGNDRYRVIDKATNKALEMLLKEISKN</sequence>
<accession>A0ABS5S529</accession>
<comment type="caution">
    <text evidence="3">The sequence shown here is derived from an EMBL/GenBank/DDBJ whole genome shotgun (WGS) entry which is preliminary data.</text>
</comment>
<evidence type="ECO:0000313" key="3">
    <source>
        <dbReference type="EMBL" id="MBT0608327.1"/>
    </source>
</evidence>
<dbReference type="EMBL" id="JAHCTB010000003">
    <property type="protein sequence ID" value="MBT0608327.1"/>
    <property type="molecule type" value="Genomic_DNA"/>
</dbReference>
<dbReference type="SUPFAM" id="SSF142433">
    <property type="entry name" value="CinA-like"/>
    <property type="match status" value="1"/>
</dbReference>
<keyword evidence="4" id="KW-1185">Reference proteome</keyword>
<evidence type="ECO:0000256" key="1">
    <source>
        <dbReference type="HAMAP-Rule" id="MF_00226"/>
    </source>
</evidence>
<proteinExistence type="inferred from homology"/>
<dbReference type="Pfam" id="PF00994">
    <property type="entry name" value="MoCF_biosynth"/>
    <property type="match status" value="1"/>
</dbReference>
<gene>
    <name evidence="3" type="ORF">KIV10_09045</name>
</gene>
<dbReference type="PIRSF" id="PIRSF006728">
    <property type="entry name" value="CinA"/>
    <property type="match status" value="1"/>
</dbReference>
<dbReference type="CDD" id="cd00885">
    <property type="entry name" value="cinA"/>
    <property type="match status" value="1"/>
</dbReference>
<dbReference type="InterPro" id="IPR001453">
    <property type="entry name" value="MoaB/Mog_dom"/>
</dbReference>
<dbReference type="PANTHER" id="PTHR13939">
    <property type="entry name" value="NICOTINAMIDE-NUCLEOTIDE AMIDOHYDROLASE PNCC"/>
    <property type="match status" value="1"/>
</dbReference>